<comment type="caution">
    <text evidence="3">The sequence shown here is derived from an EMBL/GenBank/DDBJ whole genome shotgun (WGS) entry which is preliminary data.</text>
</comment>
<gene>
    <name evidence="3" type="ORF">HNQ92_003078</name>
</gene>
<feature type="domain" description="Copper-binding protein MbnP-like" evidence="2">
    <location>
        <begin position="32"/>
        <end position="242"/>
    </location>
</feature>
<evidence type="ECO:0000259" key="2">
    <source>
        <dbReference type="Pfam" id="PF20243"/>
    </source>
</evidence>
<evidence type="ECO:0000256" key="1">
    <source>
        <dbReference type="SAM" id="SignalP"/>
    </source>
</evidence>
<sequence length="265" mass="28643">MKSIFNSILSALFLLALMLACNPKEVDPSETSSVILEFDNRVGAQKLALGTTTYQNAGGEAFTVTTLNYFISNVALRKADGSVIQFPDQYFLIRQADAATWEPELKDVPLGDYNAITFTIGVDSARSASEIDARTGVLDITSYGTDGMYWSWNSGYIFMKLEGTSPVAPLNSAGQRAFQYHVGGYGGYTSPAPNNLRTVTLPITDALKVSANKKPTVHLIANLLKVFDGSTPLRLAQTHSVHSPAAAGPIANNYVQMFSVDHVHN</sequence>
<dbReference type="AlphaFoldDB" id="A0A840TYG9"/>
<keyword evidence="4" id="KW-1185">Reference proteome</keyword>
<accession>A0A840TYG9</accession>
<dbReference type="PROSITE" id="PS51257">
    <property type="entry name" value="PROKAR_LIPOPROTEIN"/>
    <property type="match status" value="1"/>
</dbReference>
<dbReference type="Pfam" id="PF20243">
    <property type="entry name" value="MbnP"/>
    <property type="match status" value="1"/>
</dbReference>
<feature type="chain" id="PRO_5032320366" description="Copper-binding protein MbnP-like domain-containing protein" evidence="1">
    <location>
        <begin position="27"/>
        <end position="265"/>
    </location>
</feature>
<name>A0A840TYG9_9BACT</name>
<protein>
    <recommendedName>
        <fullName evidence="2">Copper-binding protein MbnP-like domain-containing protein</fullName>
    </recommendedName>
</protein>
<dbReference type="RefSeq" id="WP_184174872.1">
    <property type="nucleotide sequence ID" value="NZ_JACHGF010000004.1"/>
</dbReference>
<reference evidence="3 4" key="1">
    <citation type="submission" date="2020-08" db="EMBL/GenBank/DDBJ databases">
        <title>Genomic Encyclopedia of Type Strains, Phase IV (KMG-IV): sequencing the most valuable type-strain genomes for metagenomic binning, comparative biology and taxonomic classification.</title>
        <authorList>
            <person name="Goeker M."/>
        </authorList>
    </citation>
    <scope>NUCLEOTIDE SEQUENCE [LARGE SCALE GENOMIC DNA]</scope>
    <source>
        <strain evidence="3 4">DSM 105074</strain>
    </source>
</reference>
<proteinExistence type="predicted"/>
<evidence type="ECO:0000313" key="4">
    <source>
        <dbReference type="Proteomes" id="UP000557307"/>
    </source>
</evidence>
<organism evidence="3 4">
    <name type="scientific">Rhabdobacter roseus</name>
    <dbReference type="NCBI Taxonomy" id="1655419"/>
    <lineage>
        <taxon>Bacteria</taxon>
        <taxon>Pseudomonadati</taxon>
        <taxon>Bacteroidota</taxon>
        <taxon>Cytophagia</taxon>
        <taxon>Cytophagales</taxon>
        <taxon>Cytophagaceae</taxon>
        <taxon>Rhabdobacter</taxon>
    </lineage>
</organism>
<keyword evidence="1" id="KW-0732">Signal</keyword>
<dbReference type="EMBL" id="JACHGF010000004">
    <property type="protein sequence ID" value="MBB5284930.1"/>
    <property type="molecule type" value="Genomic_DNA"/>
</dbReference>
<feature type="signal peptide" evidence="1">
    <location>
        <begin position="1"/>
        <end position="26"/>
    </location>
</feature>
<evidence type="ECO:0000313" key="3">
    <source>
        <dbReference type="EMBL" id="MBB5284930.1"/>
    </source>
</evidence>
<dbReference type="Proteomes" id="UP000557307">
    <property type="component" value="Unassembled WGS sequence"/>
</dbReference>
<dbReference type="InterPro" id="IPR046863">
    <property type="entry name" value="MbnP-like_dom"/>
</dbReference>